<dbReference type="AlphaFoldDB" id="A0AAP0QF24"/>
<sequence>MQIWMHAEKASCDKALVTDSSPKSRSSGLQGMDGVTTNQNNEKDKKGSRRAWTKEEEEALLNILEEMVARGFRADCGQLKPGANRHIEEQLAKLLPNAGLKASPHVESKMKKLKNNYGVVLDMLNTSGFGWNDEKKCVEVDSDEAWQSYMQHHKNAEGWRNKPFPIYERLAYIFGKDRATGKGAETPIDMIENENENNLEAESEIGEGLSPMSMDQGQTKSSKRKRATSTDLLVGSLEKFACVFQDVMEKSNQNVNNLVGKLSNESTNSQVVADMLIKMNLSLHQRVRVQKMLLKQPEHAEIFRTMQNDEERKEFLEELILGGYDD</sequence>
<feature type="compositionally biased region" description="Polar residues" evidence="1">
    <location>
        <begin position="18"/>
        <end position="40"/>
    </location>
</feature>
<dbReference type="EMBL" id="JBCGBO010000024">
    <property type="protein sequence ID" value="KAK9180607.1"/>
    <property type="molecule type" value="Genomic_DNA"/>
</dbReference>
<evidence type="ECO:0000259" key="2">
    <source>
        <dbReference type="Pfam" id="PF12776"/>
    </source>
</evidence>
<dbReference type="Pfam" id="PF12776">
    <property type="entry name" value="Myb_DNA-bind_3"/>
    <property type="match status" value="1"/>
</dbReference>
<name>A0AAP0QF24_9ROSI</name>
<evidence type="ECO:0000313" key="3">
    <source>
        <dbReference type="EMBL" id="KAK9180607.1"/>
    </source>
</evidence>
<evidence type="ECO:0000256" key="1">
    <source>
        <dbReference type="SAM" id="MobiDB-lite"/>
    </source>
</evidence>
<reference evidence="3 4" key="1">
    <citation type="submission" date="2024-05" db="EMBL/GenBank/DDBJ databases">
        <title>Haplotype-resolved chromosome-level genome assembly of Huyou (Citrus changshanensis).</title>
        <authorList>
            <person name="Miao C."/>
            <person name="Chen W."/>
            <person name="Wu Y."/>
            <person name="Wang L."/>
            <person name="Zhao S."/>
            <person name="Grierson D."/>
            <person name="Xu C."/>
            <person name="Chen K."/>
        </authorList>
    </citation>
    <scope>NUCLEOTIDE SEQUENCE [LARGE SCALE GENOMIC DNA]</scope>
    <source>
        <strain evidence="3">01-14</strain>
        <tissue evidence="3">Leaf</tissue>
    </source>
</reference>
<dbReference type="PANTHER" id="PTHR46250:SF15">
    <property type="entry name" value="OS01G0523800 PROTEIN"/>
    <property type="match status" value="1"/>
</dbReference>
<dbReference type="InterPro" id="IPR024752">
    <property type="entry name" value="Myb/SANT-like_dom"/>
</dbReference>
<protein>
    <recommendedName>
        <fullName evidence="2">Myb/SANT-like domain-containing protein</fullName>
    </recommendedName>
</protein>
<feature type="region of interest" description="Disordered" evidence="1">
    <location>
        <begin position="15"/>
        <end position="52"/>
    </location>
</feature>
<feature type="region of interest" description="Disordered" evidence="1">
    <location>
        <begin position="205"/>
        <end position="227"/>
    </location>
</feature>
<accession>A0AAP0QF24</accession>
<dbReference type="PANTHER" id="PTHR46250">
    <property type="entry name" value="MYB/SANT-LIKE DNA-BINDING DOMAIN PROTEIN-RELATED"/>
    <property type="match status" value="1"/>
</dbReference>
<proteinExistence type="predicted"/>
<gene>
    <name evidence="3" type="ORF">WN944_023740</name>
</gene>
<keyword evidence="4" id="KW-1185">Reference proteome</keyword>
<evidence type="ECO:0000313" key="4">
    <source>
        <dbReference type="Proteomes" id="UP001428341"/>
    </source>
</evidence>
<dbReference type="Proteomes" id="UP001428341">
    <property type="component" value="Unassembled WGS sequence"/>
</dbReference>
<organism evidence="3 4">
    <name type="scientific">Citrus x changshan-huyou</name>
    <dbReference type="NCBI Taxonomy" id="2935761"/>
    <lineage>
        <taxon>Eukaryota</taxon>
        <taxon>Viridiplantae</taxon>
        <taxon>Streptophyta</taxon>
        <taxon>Embryophyta</taxon>
        <taxon>Tracheophyta</taxon>
        <taxon>Spermatophyta</taxon>
        <taxon>Magnoliopsida</taxon>
        <taxon>eudicotyledons</taxon>
        <taxon>Gunneridae</taxon>
        <taxon>Pentapetalae</taxon>
        <taxon>rosids</taxon>
        <taxon>malvids</taxon>
        <taxon>Sapindales</taxon>
        <taxon>Rutaceae</taxon>
        <taxon>Aurantioideae</taxon>
        <taxon>Citrus</taxon>
    </lineage>
</organism>
<comment type="caution">
    <text evidence="3">The sequence shown here is derived from an EMBL/GenBank/DDBJ whole genome shotgun (WGS) entry which is preliminary data.</text>
</comment>
<feature type="domain" description="Myb/SANT-like" evidence="2">
    <location>
        <begin position="52"/>
        <end position="149"/>
    </location>
</feature>